<evidence type="ECO:0000256" key="6">
    <source>
        <dbReference type="SAM" id="Phobius"/>
    </source>
</evidence>
<dbReference type="SUPFAM" id="SSF103473">
    <property type="entry name" value="MFS general substrate transporter"/>
    <property type="match status" value="1"/>
</dbReference>
<dbReference type="AlphaFoldDB" id="A0A255H8P1"/>
<reference evidence="8 9" key="1">
    <citation type="submission" date="2017-07" db="EMBL/GenBank/DDBJ databases">
        <title>Draft whole genome sequences of clinical Proprionibacteriaceae strains.</title>
        <authorList>
            <person name="Bernier A.-M."/>
            <person name="Bernard K."/>
            <person name="Domingo M.-C."/>
        </authorList>
    </citation>
    <scope>NUCLEOTIDE SEQUENCE [LARGE SCALE GENOMIC DNA]</scope>
    <source>
        <strain evidence="8 9">NML 130396</strain>
    </source>
</reference>
<feature type="transmembrane region" description="Helical" evidence="6">
    <location>
        <begin position="456"/>
        <end position="474"/>
    </location>
</feature>
<comment type="caution">
    <text evidence="8">The sequence shown here is derived from an EMBL/GenBank/DDBJ whole genome shotgun (WGS) entry which is preliminary data.</text>
</comment>
<evidence type="ECO:0000256" key="2">
    <source>
        <dbReference type="ARBA" id="ARBA00022448"/>
    </source>
</evidence>
<evidence type="ECO:0000256" key="3">
    <source>
        <dbReference type="ARBA" id="ARBA00022692"/>
    </source>
</evidence>
<dbReference type="Pfam" id="PF00083">
    <property type="entry name" value="Sugar_tr"/>
    <property type="match status" value="1"/>
</dbReference>
<feature type="domain" description="Major facilitator superfamily (MFS) profile" evidence="7">
    <location>
        <begin position="32"/>
        <end position="481"/>
    </location>
</feature>
<protein>
    <submittedName>
        <fullName evidence="8">MFS transporter</fullName>
    </submittedName>
</protein>
<dbReference type="PANTHER" id="PTHR23511">
    <property type="entry name" value="SYNAPTIC VESICLE GLYCOPROTEIN 2"/>
    <property type="match status" value="1"/>
</dbReference>
<keyword evidence="9" id="KW-1185">Reference proteome</keyword>
<comment type="subcellular location">
    <subcellularLocation>
        <location evidence="1">Cell membrane</location>
        <topology evidence="1">Multi-pass membrane protein</topology>
    </subcellularLocation>
</comment>
<name>A0A255H8P1_9ACTN</name>
<proteinExistence type="predicted"/>
<evidence type="ECO:0000259" key="7">
    <source>
        <dbReference type="PROSITE" id="PS50850"/>
    </source>
</evidence>
<dbReference type="InterPro" id="IPR036259">
    <property type="entry name" value="MFS_trans_sf"/>
</dbReference>
<feature type="transmembrane region" description="Helical" evidence="6">
    <location>
        <begin position="292"/>
        <end position="312"/>
    </location>
</feature>
<keyword evidence="3 6" id="KW-0812">Transmembrane</keyword>
<dbReference type="GO" id="GO:0022857">
    <property type="term" value="F:transmembrane transporter activity"/>
    <property type="evidence" value="ECO:0007669"/>
    <property type="project" value="InterPro"/>
</dbReference>
<sequence>MSSKATTQNQDKPIKSMIPARMDKMPWSRFHWMVILGLGTAWILDGLEVQFVSLAGYKDSLGMDEAWVGIAGTVYLLGQVSGALFFGRLSDTLGRKKLFVLTLAIYLIGSGAAAFAPSAPQGHDGGLHPGIVVFLICRFVAGAGIGGEYSAINAAVDELIPGKYRGRVDLAINGTYWGGAFLAGAASFFLLNHDLIDTNLGWRIGFFIGPVLGIAIIFMRRHIPESPRWALTHGHPEQAEGIVQEIEEQVTAQGKQLPKLDDSKAEWIKGREGLNAKQLAYVFFKMYPTRTVLGVTLMITQSFLYNAFFFTYEGVLGHFYGKPEHVVAIFFLPFAAGNLLGPLLLGHFFDTIGRRKMIGGCYGIAAVVLLLSAFLFRAELLTATSHVALWCVSFFFASAGASAGYLTVSEIFPLECRGQAISYFFSIAQCVGATGPAIFGALITASKEANSRTPMFWGYIAAAVITLIGSLVAFKWGVDAEGKALEEIAPPLSSYDEHGNESTRLPV</sequence>
<dbReference type="RefSeq" id="WP_094363143.1">
    <property type="nucleotide sequence ID" value="NZ_NMVQ01000006.1"/>
</dbReference>
<feature type="transmembrane region" description="Helical" evidence="6">
    <location>
        <begin position="202"/>
        <end position="219"/>
    </location>
</feature>
<evidence type="ECO:0000256" key="1">
    <source>
        <dbReference type="ARBA" id="ARBA00004651"/>
    </source>
</evidence>
<keyword evidence="4 6" id="KW-1133">Transmembrane helix</keyword>
<evidence type="ECO:0000256" key="5">
    <source>
        <dbReference type="ARBA" id="ARBA00023136"/>
    </source>
</evidence>
<gene>
    <name evidence="8" type="ORF">CGZ93_05505</name>
</gene>
<feature type="transmembrane region" description="Helical" evidence="6">
    <location>
        <begin position="420"/>
        <end position="444"/>
    </location>
</feature>
<dbReference type="Proteomes" id="UP000216311">
    <property type="component" value="Unassembled WGS sequence"/>
</dbReference>
<organism evidence="8 9">
    <name type="scientific">Enemella dayhoffiae</name>
    <dbReference type="NCBI Taxonomy" id="2016507"/>
    <lineage>
        <taxon>Bacteria</taxon>
        <taxon>Bacillati</taxon>
        <taxon>Actinomycetota</taxon>
        <taxon>Actinomycetes</taxon>
        <taxon>Propionibacteriales</taxon>
        <taxon>Propionibacteriaceae</taxon>
        <taxon>Enemella</taxon>
    </lineage>
</organism>
<keyword evidence="2" id="KW-0813">Transport</keyword>
<feature type="transmembrane region" description="Helical" evidence="6">
    <location>
        <begin position="387"/>
        <end position="408"/>
    </location>
</feature>
<evidence type="ECO:0000256" key="4">
    <source>
        <dbReference type="ARBA" id="ARBA00022989"/>
    </source>
</evidence>
<feature type="transmembrane region" description="Helical" evidence="6">
    <location>
        <begin position="30"/>
        <end position="47"/>
    </location>
</feature>
<dbReference type="OrthoDB" id="9787026at2"/>
<accession>A0A255H8P1</accession>
<feature type="transmembrane region" description="Helical" evidence="6">
    <location>
        <begin position="357"/>
        <end position="375"/>
    </location>
</feature>
<dbReference type="PROSITE" id="PS50850">
    <property type="entry name" value="MFS"/>
    <property type="match status" value="1"/>
</dbReference>
<feature type="transmembrane region" description="Helical" evidence="6">
    <location>
        <begin position="131"/>
        <end position="149"/>
    </location>
</feature>
<dbReference type="GO" id="GO:0005886">
    <property type="term" value="C:plasma membrane"/>
    <property type="evidence" value="ECO:0007669"/>
    <property type="project" value="UniProtKB-SubCell"/>
</dbReference>
<keyword evidence="5 6" id="KW-0472">Membrane</keyword>
<dbReference type="Gene3D" id="1.20.1250.20">
    <property type="entry name" value="MFS general substrate transporter like domains"/>
    <property type="match status" value="1"/>
</dbReference>
<feature type="transmembrane region" description="Helical" evidence="6">
    <location>
        <begin position="67"/>
        <end position="86"/>
    </location>
</feature>
<dbReference type="EMBL" id="NMVQ01000006">
    <property type="protein sequence ID" value="OYO23961.1"/>
    <property type="molecule type" value="Genomic_DNA"/>
</dbReference>
<dbReference type="InterPro" id="IPR020846">
    <property type="entry name" value="MFS_dom"/>
</dbReference>
<feature type="transmembrane region" description="Helical" evidence="6">
    <location>
        <begin position="324"/>
        <end position="345"/>
    </location>
</feature>
<feature type="transmembrane region" description="Helical" evidence="6">
    <location>
        <begin position="170"/>
        <end position="190"/>
    </location>
</feature>
<evidence type="ECO:0000313" key="8">
    <source>
        <dbReference type="EMBL" id="OYO23961.1"/>
    </source>
</evidence>
<evidence type="ECO:0000313" key="9">
    <source>
        <dbReference type="Proteomes" id="UP000216311"/>
    </source>
</evidence>
<dbReference type="InterPro" id="IPR005828">
    <property type="entry name" value="MFS_sugar_transport-like"/>
</dbReference>
<feature type="transmembrane region" description="Helical" evidence="6">
    <location>
        <begin position="98"/>
        <end position="119"/>
    </location>
</feature>
<dbReference type="CDD" id="cd17316">
    <property type="entry name" value="MFS_SV2_like"/>
    <property type="match status" value="1"/>
</dbReference>